<dbReference type="PROSITE" id="PS50937">
    <property type="entry name" value="HTH_MERR_2"/>
    <property type="match status" value="1"/>
</dbReference>
<evidence type="ECO:0000313" key="5">
    <source>
        <dbReference type="Proteomes" id="UP001237448"/>
    </source>
</evidence>
<keyword evidence="1 4" id="KW-0238">DNA-binding</keyword>
<dbReference type="PANTHER" id="PTHR30204">
    <property type="entry name" value="REDOX-CYCLING DRUG-SENSING TRANSCRIPTIONAL ACTIVATOR SOXR"/>
    <property type="match status" value="1"/>
</dbReference>
<evidence type="ECO:0000259" key="3">
    <source>
        <dbReference type="PROSITE" id="PS50937"/>
    </source>
</evidence>
<dbReference type="PANTHER" id="PTHR30204:SF58">
    <property type="entry name" value="HTH-TYPE TRANSCRIPTIONAL REGULATOR YFMP"/>
    <property type="match status" value="1"/>
</dbReference>
<evidence type="ECO:0000256" key="1">
    <source>
        <dbReference type="ARBA" id="ARBA00023125"/>
    </source>
</evidence>
<organism evidence="4 5">
    <name type="scientific">Labrys monachus</name>
    <dbReference type="NCBI Taxonomy" id="217067"/>
    <lineage>
        <taxon>Bacteria</taxon>
        <taxon>Pseudomonadati</taxon>
        <taxon>Pseudomonadota</taxon>
        <taxon>Alphaproteobacteria</taxon>
        <taxon>Hyphomicrobiales</taxon>
        <taxon>Xanthobacteraceae</taxon>
        <taxon>Labrys</taxon>
    </lineage>
</organism>
<accession>A0ABU0FCX6</accession>
<dbReference type="CDD" id="cd04776">
    <property type="entry name" value="HTH_GnyR"/>
    <property type="match status" value="1"/>
</dbReference>
<dbReference type="Gene3D" id="1.10.1660.10">
    <property type="match status" value="1"/>
</dbReference>
<feature type="domain" description="HTH merR-type" evidence="3">
    <location>
        <begin position="27"/>
        <end position="94"/>
    </location>
</feature>
<dbReference type="InterPro" id="IPR009061">
    <property type="entry name" value="DNA-bd_dom_put_sf"/>
</dbReference>
<protein>
    <submittedName>
        <fullName evidence="4">DNA-binding transcriptional MerR regulator</fullName>
    </submittedName>
</protein>
<dbReference type="Proteomes" id="UP001237448">
    <property type="component" value="Unassembled WGS sequence"/>
</dbReference>
<keyword evidence="2" id="KW-0175">Coiled coil</keyword>
<gene>
    <name evidence="4" type="ORF">J3R73_002260</name>
</gene>
<dbReference type="InterPro" id="IPR000551">
    <property type="entry name" value="MerR-type_HTH_dom"/>
</dbReference>
<dbReference type="SMART" id="SM00422">
    <property type="entry name" value="HTH_MERR"/>
    <property type="match status" value="1"/>
</dbReference>
<comment type="caution">
    <text evidence="4">The sequence shown here is derived from an EMBL/GenBank/DDBJ whole genome shotgun (WGS) entry which is preliminary data.</text>
</comment>
<dbReference type="InterPro" id="IPR047057">
    <property type="entry name" value="MerR_fam"/>
</dbReference>
<dbReference type="GO" id="GO:0003677">
    <property type="term" value="F:DNA binding"/>
    <property type="evidence" value="ECO:0007669"/>
    <property type="project" value="UniProtKB-KW"/>
</dbReference>
<dbReference type="Pfam" id="PF13411">
    <property type="entry name" value="MerR_1"/>
    <property type="match status" value="1"/>
</dbReference>
<evidence type="ECO:0000313" key="4">
    <source>
        <dbReference type="EMBL" id="MDQ0392468.1"/>
    </source>
</evidence>
<name>A0ABU0FCX6_9HYPH</name>
<dbReference type="EMBL" id="JAUSVK010000001">
    <property type="protein sequence ID" value="MDQ0392468.1"/>
    <property type="molecule type" value="Genomic_DNA"/>
</dbReference>
<proteinExistence type="predicted"/>
<dbReference type="RefSeq" id="WP_307426384.1">
    <property type="nucleotide sequence ID" value="NZ_JAUSVK010000001.1"/>
</dbReference>
<feature type="coiled-coil region" evidence="2">
    <location>
        <begin position="102"/>
        <end position="139"/>
    </location>
</feature>
<sequence length="149" mass="16983">MTLMTFTEAGSREGETPAQGIVSRKTCFTIRDLAAEFGVTARTLRFYEEKGLLAPARKGQERLYSRRDRARLKLVLMGRNVGFPLEDVRAMLDLYDLGDGQATQLRVALGRFEEKLAELERKRRDLDQARAELTHACEVVRARLARQPK</sequence>
<evidence type="ECO:0000256" key="2">
    <source>
        <dbReference type="SAM" id="Coils"/>
    </source>
</evidence>
<dbReference type="SUPFAM" id="SSF46955">
    <property type="entry name" value="Putative DNA-binding domain"/>
    <property type="match status" value="1"/>
</dbReference>
<keyword evidence="5" id="KW-1185">Reference proteome</keyword>
<reference evidence="4 5" key="1">
    <citation type="submission" date="2023-07" db="EMBL/GenBank/DDBJ databases">
        <title>Genomic Encyclopedia of Type Strains, Phase IV (KMG-IV): sequencing the most valuable type-strain genomes for metagenomic binning, comparative biology and taxonomic classification.</title>
        <authorList>
            <person name="Goeker M."/>
        </authorList>
    </citation>
    <scope>NUCLEOTIDE SEQUENCE [LARGE SCALE GENOMIC DNA]</scope>
    <source>
        <strain evidence="4 5">DSM 5896</strain>
    </source>
</reference>